<name>Q5E4B9_ALIF1</name>
<dbReference type="eggNOG" id="COG3713">
    <property type="taxonomic scope" value="Bacteria"/>
</dbReference>
<comment type="subcellular location">
    <subcellularLocation>
        <location evidence="1">Cell outer membrane</location>
    </subcellularLocation>
</comment>
<keyword evidence="6" id="KW-1133">Transmembrane helix</keyword>
<accession>Q5E4B9</accession>
<evidence type="ECO:0000256" key="3">
    <source>
        <dbReference type="ARBA" id="ARBA00022729"/>
    </source>
</evidence>
<dbReference type="HOGENOM" id="CLU_063465_2_0_6"/>
<dbReference type="PATRIC" id="fig|312309.11.peg.1653"/>
<reference evidence="7 8" key="2">
    <citation type="journal article" date="2008" name="BMC Genomics">
        <title>Comparative genomics-based investigation of resequencing targets in Vibrio fischeri: focus on point miscalls and artefactual expansions.</title>
        <authorList>
            <person name="Mandel M.J."/>
            <person name="Stabb E.V."/>
            <person name="Ruby E.G."/>
        </authorList>
    </citation>
    <scope>NUCLEOTIDE SEQUENCE [LARGE SCALE GENOMIC DNA]</scope>
    <source>
        <strain evidence="8">ATCC 700601 / ES114</strain>
    </source>
</reference>
<dbReference type="PANTHER" id="PTHR38776:SF1">
    <property type="entry name" value="MLTA-INTERACTING PROTEIN-RELATED"/>
    <property type="match status" value="1"/>
</dbReference>
<dbReference type="GO" id="GO:0009279">
    <property type="term" value="C:cell outer membrane"/>
    <property type="evidence" value="ECO:0007669"/>
    <property type="project" value="UniProtKB-SubCell"/>
</dbReference>
<evidence type="ECO:0000256" key="5">
    <source>
        <dbReference type="ARBA" id="ARBA00023237"/>
    </source>
</evidence>
<dbReference type="AlphaFoldDB" id="Q5E4B9"/>
<evidence type="ECO:0000256" key="4">
    <source>
        <dbReference type="ARBA" id="ARBA00023136"/>
    </source>
</evidence>
<evidence type="ECO:0000313" key="8">
    <source>
        <dbReference type="Proteomes" id="UP000000537"/>
    </source>
</evidence>
<dbReference type="GO" id="GO:0009252">
    <property type="term" value="P:peptidoglycan biosynthetic process"/>
    <property type="evidence" value="ECO:0007669"/>
    <property type="project" value="TreeGrafter"/>
</dbReference>
<evidence type="ECO:0000256" key="6">
    <source>
        <dbReference type="SAM" id="Phobius"/>
    </source>
</evidence>
<dbReference type="EMBL" id="CP000020">
    <property type="protein sequence ID" value="AAW86127.1"/>
    <property type="molecule type" value="Genomic_DNA"/>
</dbReference>
<keyword evidence="8" id="KW-1185">Reference proteome</keyword>
<keyword evidence="6" id="KW-0812">Transmembrane</keyword>
<keyword evidence="5" id="KW-0998">Cell outer membrane</keyword>
<proteinExistence type="inferred from homology"/>
<keyword evidence="3" id="KW-0732">Signal</keyword>
<comment type="similarity">
    <text evidence="2">Belongs to the MipA/OmpV family.</text>
</comment>
<sequence>MACDYVQSYAVLLILWLYKVVIVSKLISRSVFCLLVLFNSSANAKISQWSLGAAAAYSPSFYKETPSNATIIPMVGYEGEHLFLRGFSGGYRLKPVGSPQNIIFRFVYDPRTFKPNDSNDAAMQKLDERKSTVLGGMSYQMVTHIGIIELTGGTDVGRTHNGLYAEAAWRLPIRGRGWAITPSLGYSYNSEKLNNHLYGVSNEEALRTGVDQFNADWDGQFFIGLSTYFHITPNVRVTGGLRYVNLEGNLENSPMIEHTTSSTGSVGIVYVF</sequence>
<dbReference type="PANTHER" id="PTHR38776">
    <property type="entry name" value="MLTA-INTERACTING PROTEIN-RELATED"/>
    <property type="match status" value="1"/>
</dbReference>
<dbReference type="KEGG" id="vfi:VF_1632"/>
<keyword evidence="4 6" id="KW-0472">Membrane</keyword>
<dbReference type="InterPro" id="IPR010583">
    <property type="entry name" value="MipA"/>
</dbReference>
<reference evidence="7 8" key="1">
    <citation type="journal article" date="2005" name="Proc. Natl. Acad. Sci. U.S.A.">
        <title>Complete genome sequence of Vibrio fischeri: a symbiotic bacterium with pathogenic congeners.</title>
        <authorList>
            <person name="Ruby E.G."/>
            <person name="Urbanowski M."/>
            <person name="Campbell J."/>
            <person name="Dunn A."/>
            <person name="Faini M."/>
            <person name="Gunsalus R."/>
            <person name="Lostroh P."/>
            <person name="Lupp C."/>
            <person name="McCann J."/>
            <person name="Millikan D."/>
            <person name="Schaefer A."/>
            <person name="Stabb E."/>
            <person name="Stevens A."/>
            <person name="Visick K."/>
            <person name="Whistler C."/>
            <person name="Greenberg E.P."/>
        </authorList>
    </citation>
    <scope>NUCLEOTIDE SEQUENCE [LARGE SCALE GENOMIC DNA]</scope>
    <source>
        <strain evidence="8">ATCC 700601 / ES114</strain>
    </source>
</reference>
<protein>
    <submittedName>
        <fullName evidence="7">Scaffolding protein for murein synthesizing machinery</fullName>
    </submittedName>
</protein>
<feature type="transmembrane region" description="Helical" evidence="6">
    <location>
        <begin position="16"/>
        <end position="38"/>
    </location>
</feature>
<dbReference type="EnsemblBacteria" id="AAW86127">
    <property type="protein sequence ID" value="AAW86127"/>
    <property type="gene ID" value="VF_1632"/>
</dbReference>
<organism evidence="7 8">
    <name type="scientific">Aliivibrio fischeri (strain ATCC 700601 / ES114)</name>
    <name type="common">Vibrio fischeri</name>
    <dbReference type="NCBI Taxonomy" id="312309"/>
    <lineage>
        <taxon>Bacteria</taxon>
        <taxon>Pseudomonadati</taxon>
        <taxon>Pseudomonadota</taxon>
        <taxon>Gammaproteobacteria</taxon>
        <taxon>Vibrionales</taxon>
        <taxon>Vibrionaceae</taxon>
        <taxon>Aliivibrio</taxon>
    </lineage>
</organism>
<evidence type="ECO:0000256" key="1">
    <source>
        <dbReference type="ARBA" id="ARBA00004442"/>
    </source>
</evidence>
<dbReference type="Pfam" id="PF06629">
    <property type="entry name" value="MipA"/>
    <property type="match status" value="1"/>
</dbReference>
<dbReference type="STRING" id="312309.VF_1632"/>
<gene>
    <name evidence="7" type="primary">mipA</name>
    <name evidence="7" type="ordered locus">VF_1632</name>
</gene>
<dbReference type="OrthoDB" id="5295915at2"/>
<evidence type="ECO:0000256" key="2">
    <source>
        <dbReference type="ARBA" id="ARBA00005722"/>
    </source>
</evidence>
<evidence type="ECO:0000313" key="7">
    <source>
        <dbReference type="EMBL" id="AAW86127.1"/>
    </source>
</evidence>
<dbReference type="Proteomes" id="UP000000537">
    <property type="component" value="Chromosome I"/>
</dbReference>